<name>A0A8X6KCE7_TRICU</name>
<gene>
    <name evidence="1" type="primary">AVEN_87491_1</name>
    <name evidence="1" type="ORF">TNCT_496551</name>
</gene>
<dbReference type="OrthoDB" id="416987at2759"/>
<dbReference type="Proteomes" id="UP000887116">
    <property type="component" value="Unassembled WGS sequence"/>
</dbReference>
<accession>A0A8X6KCE7</accession>
<proteinExistence type="predicted"/>
<evidence type="ECO:0000313" key="1">
    <source>
        <dbReference type="EMBL" id="GFQ69349.1"/>
    </source>
</evidence>
<dbReference type="AlphaFoldDB" id="A0A8X6KCE7"/>
<keyword evidence="2" id="KW-1185">Reference proteome</keyword>
<evidence type="ECO:0000313" key="2">
    <source>
        <dbReference type="Proteomes" id="UP000887116"/>
    </source>
</evidence>
<protein>
    <submittedName>
        <fullName evidence="1">DUF1758 domain-containing protein</fullName>
    </submittedName>
</protein>
<dbReference type="EMBL" id="BMAO01010769">
    <property type="protein sequence ID" value="GFQ69349.1"/>
    <property type="molecule type" value="Genomic_DNA"/>
</dbReference>
<sequence length="123" mass="14342">MLSIAPKDRDFLRFYFPGSKGQEIYRHCRVVFGVCSSPYLLNISLIHLMENCPAEFREIAQIMKRPFYVNNLVCGVYNTSELEYFIEQAKCIMNKVFLICMVLKAMLNVEMLTSIPEVPQFWG</sequence>
<reference evidence="1" key="1">
    <citation type="submission" date="2020-07" db="EMBL/GenBank/DDBJ databases">
        <title>Multicomponent nature underlies the extraordinary mechanical properties of spider dragline silk.</title>
        <authorList>
            <person name="Kono N."/>
            <person name="Nakamura H."/>
            <person name="Mori M."/>
            <person name="Yoshida Y."/>
            <person name="Ohtoshi R."/>
            <person name="Malay A.D."/>
            <person name="Moran D.A.P."/>
            <person name="Tomita M."/>
            <person name="Numata K."/>
            <person name="Arakawa K."/>
        </authorList>
    </citation>
    <scope>NUCLEOTIDE SEQUENCE</scope>
</reference>
<comment type="caution">
    <text evidence="1">The sequence shown here is derived from an EMBL/GenBank/DDBJ whole genome shotgun (WGS) entry which is preliminary data.</text>
</comment>
<organism evidence="1 2">
    <name type="scientific">Trichonephila clavata</name>
    <name type="common">Joro spider</name>
    <name type="synonym">Nephila clavata</name>
    <dbReference type="NCBI Taxonomy" id="2740835"/>
    <lineage>
        <taxon>Eukaryota</taxon>
        <taxon>Metazoa</taxon>
        <taxon>Ecdysozoa</taxon>
        <taxon>Arthropoda</taxon>
        <taxon>Chelicerata</taxon>
        <taxon>Arachnida</taxon>
        <taxon>Araneae</taxon>
        <taxon>Araneomorphae</taxon>
        <taxon>Entelegynae</taxon>
        <taxon>Araneoidea</taxon>
        <taxon>Nephilidae</taxon>
        <taxon>Trichonephila</taxon>
    </lineage>
</organism>